<evidence type="ECO:0000256" key="2">
    <source>
        <dbReference type="ARBA" id="ARBA00023130"/>
    </source>
</evidence>
<evidence type="ECO:0000256" key="4">
    <source>
        <dbReference type="ARBA" id="ARBA00043265"/>
    </source>
</evidence>
<dbReference type="SMART" id="SM00406">
    <property type="entry name" value="IGv"/>
    <property type="match status" value="3"/>
</dbReference>
<dbReference type="InterPro" id="IPR036179">
    <property type="entry name" value="Ig-like_dom_sf"/>
</dbReference>
<dbReference type="InterPro" id="IPR013106">
    <property type="entry name" value="Ig_V-set"/>
</dbReference>
<sequence>LRSDFHMQCLVLTNISHMFPGSRSDTVMTQSPATLSVTPGDRVTMTCRASQGISNYLHWYQQKPNEAPRLLIKYASESISGIPSRFSGSGSGTDFTLSINNVEAEDIANYYCQQAQGMKILWNLLFYELLSLFVFPSLVLNGEIVLTQSPESLFLSQGERVHIPCRISSCGIYASLSASLGDTVTITCQASQSISWLAWYQQKPGEPLKLLIYNAKNLAEGVPSRFSGSGSGTQYSLKINGLQSEDIATYYCQQGSSYPPTVIQGEANDLNTSYSETFSYDFVVTGTIVFPHVTLGDPAFISCRASQSLFHSHGDTYLNWYLQNPGQSTMIFSFLLISVTVSNGEIVLTQSPASMAASQGEKVTITCSASASISSSSLNWYQQKPGASPKHLIDRTSSLAPGVPDRFSGSGSGTSYSLTINSIEAEDVATYYCLYWTSIQPTQ</sequence>
<keyword evidence="4" id="KW-1280">Immunoglobulin</keyword>
<dbReference type="PANTHER" id="PTHR23267">
    <property type="entry name" value="IMMUNOGLOBULIN LIGHT CHAIN"/>
    <property type="match status" value="1"/>
</dbReference>
<dbReference type="InterPro" id="IPR013783">
    <property type="entry name" value="Ig-like_fold"/>
</dbReference>
<dbReference type="OrthoDB" id="9585527at2759"/>
<gene>
    <name evidence="6" type="ORF">A6R68_24009</name>
</gene>
<dbReference type="InterPro" id="IPR003598">
    <property type="entry name" value="Ig_sub2"/>
</dbReference>
<dbReference type="PROSITE" id="PS50835">
    <property type="entry name" value="IG_LIKE"/>
    <property type="match status" value="3"/>
</dbReference>
<dbReference type="FunFam" id="2.60.40.10:FF:000212">
    <property type="entry name" value="Immunoglobulin kappa chain variable 12-38"/>
    <property type="match status" value="2"/>
</dbReference>
<comment type="caution">
    <text evidence="6">The sequence shown here is derived from an EMBL/GenBank/DDBJ whole genome shotgun (WGS) entry which is preliminary data.</text>
</comment>
<feature type="non-terminal residue" evidence="6">
    <location>
        <position position="1"/>
    </location>
</feature>
<accession>A0A1A6HW96</accession>
<name>A0A1A6HW96_NEOLE</name>
<evidence type="ECO:0000256" key="3">
    <source>
        <dbReference type="ARBA" id="ARBA00023157"/>
    </source>
</evidence>
<dbReference type="InterPro" id="IPR050150">
    <property type="entry name" value="IgV_Light_Chain"/>
</dbReference>
<dbReference type="Gene3D" id="2.60.40.10">
    <property type="entry name" value="Immunoglobulins"/>
    <property type="match status" value="4"/>
</dbReference>
<dbReference type="GO" id="GO:0005886">
    <property type="term" value="C:plasma membrane"/>
    <property type="evidence" value="ECO:0007669"/>
    <property type="project" value="UniProtKB-ARBA"/>
</dbReference>
<dbReference type="SMART" id="SM00408">
    <property type="entry name" value="IGc2"/>
    <property type="match status" value="3"/>
</dbReference>
<keyword evidence="7" id="KW-1185">Reference proteome</keyword>
<dbReference type="GO" id="GO:0005576">
    <property type="term" value="C:extracellular region"/>
    <property type="evidence" value="ECO:0007669"/>
    <property type="project" value="UniProtKB-ARBA"/>
</dbReference>
<dbReference type="SMART" id="SM00409">
    <property type="entry name" value="IG"/>
    <property type="match status" value="3"/>
</dbReference>
<dbReference type="GO" id="GO:0002250">
    <property type="term" value="P:adaptive immune response"/>
    <property type="evidence" value="ECO:0007669"/>
    <property type="project" value="UniProtKB-KW"/>
</dbReference>
<dbReference type="GO" id="GO:0019814">
    <property type="term" value="C:immunoglobulin complex"/>
    <property type="evidence" value="ECO:0007669"/>
    <property type="project" value="UniProtKB-KW"/>
</dbReference>
<dbReference type="FunFam" id="2.60.40.10:FF:001230">
    <property type="entry name" value="Immunoglobulin kappa variable 8-16"/>
    <property type="match status" value="1"/>
</dbReference>
<feature type="domain" description="Ig-like" evidence="5">
    <location>
        <begin position="344"/>
        <end position="433"/>
    </location>
</feature>
<evidence type="ECO:0000256" key="1">
    <source>
        <dbReference type="ARBA" id="ARBA00022859"/>
    </source>
</evidence>
<dbReference type="EMBL" id="LZPO01008447">
    <property type="protein sequence ID" value="OBS82002.1"/>
    <property type="molecule type" value="Genomic_DNA"/>
</dbReference>
<dbReference type="Proteomes" id="UP000092124">
    <property type="component" value="Unassembled WGS sequence"/>
</dbReference>
<organism evidence="6 7">
    <name type="scientific">Neotoma lepida</name>
    <name type="common">Desert woodrat</name>
    <dbReference type="NCBI Taxonomy" id="56216"/>
    <lineage>
        <taxon>Eukaryota</taxon>
        <taxon>Metazoa</taxon>
        <taxon>Chordata</taxon>
        <taxon>Craniata</taxon>
        <taxon>Vertebrata</taxon>
        <taxon>Euteleostomi</taxon>
        <taxon>Mammalia</taxon>
        <taxon>Eutheria</taxon>
        <taxon>Euarchontoglires</taxon>
        <taxon>Glires</taxon>
        <taxon>Rodentia</taxon>
        <taxon>Myomorpha</taxon>
        <taxon>Muroidea</taxon>
        <taxon>Cricetidae</taxon>
        <taxon>Neotominae</taxon>
        <taxon>Neotoma</taxon>
    </lineage>
</organism>
<dbReference type="SUPFAM" id="SSF48726">
    <property type="entry name" value="Immunoglobulin"/>
    <property type="match status" value="4"/>
</dbReference>
<dbReference type="STRING" id="56216.A0A1A6HW96"/>
<keyword evidence="1" id="KW-0391">Immunity</keyword>
<keyword evidence="2" id="KW-1064">Adaptive immunity</keyword>
<dbReference type="AlphaFoldDB" id="A0A1A6HW96"/>
<dbReference type="Pfam" id="PF07686">
    <property type="entry name" value="V-set"/>
    <property type="match status" value="3"/>
</dbReference>
<reference evidence="6 7" key="1">
    <citation type="submission" date="2016-06" db="EMBL/GenBank/DDBJ databases">
        <title>The Draft Genome Sequence and Annotation of the Desert Woodrat Neotoma lepida.</title>
        <authorList>
            <person name="Campbell M."/>
            <person name="Oakeson K.F."/>
            <person name="Yandell M."/>
            <person name="Halpert J.R."/>
            <person name="Dearing D."/>
        </authorList>
    </citation>
    <scope>NUCLEOTIDE SEQUENCE [LARGE SCALE GENOMIC DNA]</scope>
    <source>
        <strain evidence="6">417</strain>
        <tissue evidence="6">Liver</tissue>
    </source>
</reference>
<proteinExistence type="predicted"/>
<evidence type="ECO:0000313" key="6">
    <source>
        <dbReference type="EMBL" id="OBS82002.1"/>
    </source>
</evidence>
<dbReference type="InterPro" id="IPR003599">
    <property type="entry name" value="Ig_sub"/>
</dbReference>
<feature type="domain" description="Ig-like" evidence="5">
    <location>
        <begin position="150"/>
        <end position="253"/>
    </location>
</feature>
<evidence type="ECO:0000313" key="7">
    <source>
        <dbReference type="Proteomes" id="UP000092124"/>
    </source>
</evidence>
<dbReference type="InterPro" id="IPR007110">
    <property type="entry name" value="Ig-like_dom"/>
</dbReference>
<protein>
    <recommendedName>
        <fullName evidence="5">Ig-like domain-containing protein</fullName>
    </recommendedName>
</protein>
<feature type="domain" description="Ig-like" evidence="5">
    <location>
        <begin position="20"/>
        <end position="113"/>
    </location>
</feature>
<evidence type="ECO:0000259" key="5">
    <source>
        <dbReference type="PROSITE" id="PS50835"/>
    </source>
</evidence>
<keyword evidence="3" id="KW-1015">Disulfide bond</keyword>